<dbReference type="InterPro" id="IPR003599">
    <property type="entry name" value="Ig_sub"/>
</dbReference>
<feature type="signal peptide" evidence="10">
    <location>
        <begin position="1"/>
        <end position="20"/>
    </location>
</feature>
<feature type="disulfide bond" evidence="9">
    <location>
        <begin position="286"/>
        <end position="307"/>
    </location>
</feature>
<keyword evidence="3" id="KW-0272">Extracellular matrix</keyword>
<evidence type="ECO:0000259" key="12">
    <source>
        <dbReference type="PROSITE" id="PS50963"/>
    </source>
</evidence>
<evidence type="ECO:0000313" key="14">
    <source>
        <dbReference type="RefSeq" id="XP_013863843.1"/>
    </source>
</evidence>
<dbReference type="InterPro" id="IPR050691">
    <property type="entry name" value="Hyaluronan_bind_Proteoglycan"/>
</dbReference>
<evidence type="ECO:0000256" key="7">
    <source>
        <dbReference type="ARBA" id="ARBA00023319"/>
    </source>
</evidence>
<dbReference type="GO" id="GO:0007155">
    <property type="term" value="P:cell adhesion"/>
    <property type="evidence" value="ECO:0007669"/>
    <property type="project" value="InterPro"/>
</dbReference>
<evidence type="ECO:0000259" key="11">
    <source>
        <dbReference type="PROSITE" id="PS50835"/>
    </source>
</evidence>
<dbReference type="GO" id="GO:0010001">
    <property type="term" value="P:glial cell differentiation"/>
    <property type="evidence" value="ECO:0007669"/>
    <property type="project" value="TreeGrafter"/>
</dbReference>
<comment type="subcellular location">
    <subcellularLocation>
        <location evidence="1">Secreted</location>
        <location evidence="1">Extracellular space</location>
        <location evidence="1">Extracellular matrix</location>
    </subcellularLocation>
</comment>
<dbReference type="PANTHER" id="PTHR22804">
    <property type="entry name" value="AGGRECAN/VERSICAN PROTEOGLYCAN"/>
    <property type="match status" value="1"/>
</dbReference>
<dbReference type="SMART" id="SM00409">
    <property type="entry name" value="IG"/>
    <property type="match status" value="1"/>
</dbReference>
<dbReference type="InParanoid" id="A0A2I4B806"/>
<dbReference type="Proteomes" id="UP000192220">
    <property type="component" value="Unplaced"/>
</dbReference>
<gene>
    <name evidence="14" type="primary">LOC106517509</name>
</gene>
<dbReference type="Gene3D" id="2.60.40.10">
    <property type="entry name" value="Immunoglobulins"/>
    <property type="match status" value="1"/>
</dbReference>
<dbReference type="GO" id="GO:0045202">
    <property type="term" value="C:synapse"/>
    <property type="evidence" value="ECO:0007669"/>
    <property type="project" value="TreeGrafter"/>
</dbReference>
<accession>A0A2I4B806</accession>
<evidence type="ECO:0000256" key="2">
    <source>
        <dbReference type="ARBA" id="ARBA00022525"/>
    </source>
</evidence>
<evidence type="ECO:0000256" key="10">
    <source>
        <dbReference type="SAM" id="SignalP"/>
    </source>
</evidence>
<dbReference type="Pfam" id="PF07686">
    <property type="entry name" value="V-set"/>
    <property type="match status" value="1"/>
</dbReference>
<dbReference type="SMART" id="SM00445">
    <property type="entry name" value="LINK"/>
    <property type="match status" value="2"/>
</dbReference>
<feature type="domain" description="Link" evidence="12">
    <location>
        <begin position="141"/>
        <end position="236"/>
    </location>
</feature>
<dbReference type="FunCoup" id="A0A2I4B806">
    <property type="interactions" value="2"/>
</dbReference>
<dbReference type="InterPro" id="IPR003598">
    <property type="entry name" value="Ig_sub2"/>
</dbReference>
<dbReference type="KEGG" id="alim:106517509"/>
<evidence type="ECO:0000256" key="5">
    <source>
        <dbReference type="ARBA" id="ARBA00023157"/>
    </source>
</evidence>
<dbReference type="GeneID" id="106517509"/>
<dbReference type="GO" id="GO:0007417">
    <property type="term" value="P:central nervous system development"/>
    <property type="evidence" value="ECO:0007669"/>
    <property type="project" value="TreeGrafter"/>
</dbReference>
<dbReference type="SMART" id="SM00408">
    <property type="entry name" value="IGc2"/>
    <property type="match status" value="1"/>
</dbReference>
<dbReference type="GO" id="GO:0005615">
    <property type="term" value="C:extracellular space"/>
    <property type="evidence" value="ECO:0007669"/>
    <property type="project" value="TreeGrafter"/>
</dbReference>
<reference evidence="14" key="1">
    <citation type="submission" date="2025-08" db="UniProtKB">
        <authorList>
            <consortium name="RefSeq"/>
        </authorList>
    </citation>
    <scope>IDENTIFICATION</scope>
    <source>
        <strain evidence="14">Quisiro</strain>
        <tissue evidence="14">Liver</tissue>
    </source>
</reference>
<evidence type="ECO:0000256" key="4">
    <source>
        <dbReference type="ARBA" id="ARBA00022737"/>
    </source>
</evidence>
<dbReference type="InterPro" id="IPR013783">
    <property type="entry name" value="Ig-like_fold"/>
</dbReference>
<name>A0A2I4B806_AUSLI</name>
<feature type="domain" description="Link" evidence="12">
    <location>
        <begin position="241"/>
        <end position="333"/>
    </location>
</feature>
<dbReference type="STRING" id="52670.A0A2I4B806"/>
<evidence type="ECO:0000256" key="3">
    <source>
        <dbReference type="ARBA" id="ARBA00022530"/>
    </source>
</evidence>
<protein>
    <submittedName>
        <fullName evidence="14">Hyaluronan and proteoglycan link protein 1</fullName>
    </submittedName>
</protein>
<evidence type="ECO:0000256" key="9">
    <source>
        <dbReference type="PROSITE-ProRule" id="PRU00323"/>
    </source>
</evidence>
<feature type="chain" id="PRO_5014134035" evidence="10">
    <location>
        <begin position="21"/>
        <end position="334"/>
    </location>
</feature>
<dbReference type="GO" id="GO:0005540">
    <property type="term" value="F:hyaluronic acid binding"/>
    <property type="evidence" value="ECO:0007669"/>
    <property type="project" value="UniProtKB-KW"/>
</dbReference>
<dbReference type="InterPro" id="IPR016186">
    <property type="entry name" value="C-type_lectin-like/link_sf"/>
</dbReference>
<keyword evidence="13" id="KW-1185">Reference proteome</keyword>
<dbReference type="GO" id="GO:0001501">
    <property type="term" value="P:skeletal system development"/>
    <property type="evidence" value="ECO:0007669"/>
    <property type="project" value="TreeGrafter"/>
</dbReference>
<evidence type="ECO:0000256" key="1">
    <source>
        <dbReference type="ARBA" id="ARBA00004498"/>
    </source>
</evidence>
<dbReference type="RefSeq" id="XP_013863843.1">
    <property type="nucleotide sequence ID" value="XM_014008389.1"/>
</dbReference>
<dbReference type="GO" id="GO:0002052">
    <property type="term" value="P:positive regulation of neuroblast proliferation"/>
    <property type="evidence" value="ECO:0007669"/>
    <property type="project" value="TreeGrafter"/>
</dbReference>
<dbReference type="Pfam" id="PF00193">
    <property type="entry name" value="Xlink"/>
    <property type="match status" value="2"/>
</dbReference>
<dbReference type="CDD" id="cd03518">
    <property type="entry name" value="Link_domain_HAPLN_module_1"/>
    <property type="match status" value="1"/>
</dbReference>
<dbReference type="FunFam" id="3.10.100.10:FF:000002">
    <property type="entry name" value="Hyaluronan proteoglycan link protein 1"/>
    <property type="match status" value="1"/>
</dbReference>
<dbReference type="SMART" id="SM00406">
    <property type="entry name" value="IGv"/>
    <property type="match status" value="1"/>
</dbReference>
<proteinExistence type="inferred from homology"/>
<feature type="disulfide bond" evidence="9">
    <location>
        <begin position="187"/>
        <end position="208"/>
    </location>
</feature>
<dbReference type="AlphaFoldDB" id="A0A2I4B806"/>
<keyword evidence="10" id="KW-0732">Signal</keyword>
<keyword evidence="4" id="KW-0677">Repeat</keyword>
<dbReference type="InterPro" id="IPR013106">
    <property type="entry name" value="Ig_V-set"/>
</dbReference>
<dbReference type="CDD" id="cd03519">
    <property type="entry name" value="Link_domain_HAPLN_module_2"/>
    <property type="match status" value="1"/>
</dbReference>
<dbReference type="InterPro" id="IPR016187">
    <property type="entry name" value="CTDL_fold"/>
</dbReference>
<dbReference type="OrthoDB" id="5359219at2759"/>
<dbReference type="PRINTS" id="PR01265">
    <property type="entry name" value="LINKMODULE"/>
</dbReference>
<dbReference type="PROSITE" id="PS50835">
    <property type="entry name" value="IG_LIKE"/>
    <property type="match status" value="1"/>
</dbReference>
<comment type="similarity">
    <text evidence="8">Belongs to the HAPLN family.</text>
</comment>
<dbReference type="PROSITE" id="PS01241">
    <property type="entry name" value="LINK_1"/>
    <property type="match status" value="2"/>
</dbReference>
<dbReference type="GO" id="GO:0072534">
    <property type="term" value="C:perineuronal net"/>
    <property type="evidence" value="ECO:0007669"/>
    <property type="project" value="TreeGrafter"/>
</dbReference>
<evidence type="ECO:0000256" key="6">
    <source>
        <dbReference type="ARBA" id="ARBA00023290"/>
    </source>
</evidence>
<keyword evidence="7" id="KW-0393">Immunoglobulin domain</keyword>
<dbReference type="PANTHER" id="PTHR22804:SF58">
    <property type="entry name" value="HYALURONAN AND PROTEOGLYCAN LINK PROTEIN 1 ISOFORM 1 PRECURSOR"/>
    <property type="match status" value="1"/>
</dbReference>
<dbReference type="InterPro" id="IPR036179">
    <property type="entry name" value="Ig-like_dom_sf"/>
</dbReference>
<dbReference type="PROSITE" id="PS50963">
    <property type="entry name" value="LINK_2"/>
    <property type="match status" value="2"/>
</dbReference>
<keyword evidence="2" id="KW-0964">Secreted</keyword>
<dbReference type="InterPro" id="IPR000538">
    <property type="entry name" value="Link_dom"/>
</dbReference>
<comment type="caution">
    <text evidence="9">Lacks conserved residue(s) required for the propagation of feature annotation.</text>
</comment>
<dbReference type="Gene3D" id="3.10.100.10">
    <property type="entry name" value="Mannose-Binding Protein A, subunit A"/>
    <property type="match status" value="2"/>
</dbReference>
<keyword evidence="5 9" id="KW-1015">Disulfide bond</keyword>
<feature type="domain" description="Ig-like" evidence="11">
    <location>
        <begin position="25"/>
        <end position="132"/>
    </location>
</feature>
<sequence length="334" mass="37351">MMSLQCITIIFLTLAGSVYCEMTSPSTPIKVKAELGDNVTLPCRAPNSNLYGSLRIKWIKVSEDESVTEDVLLSMGLHVKTYGSFEDRVFLQGSDDNDASIIIDDVSMDDMGKYRCEIMNGVEDVMHDVILEVENGPAQGVVFPYSPHHGRYNLNFEDAVQACIDQGAVVASFDQLYEAWKDGLDWCNAGWLSDGTVQYPITKPREPCGGSSSTPGLRSYGRQNKQSRRFDVFCHASLLKGRFYWLVQPERLTYDEAVQACIDDGAEIAKVGHIFAAWKLEGYDRCDAGWLADGSVRYPISRPRKNCSPTESAVRFVSFPDKQVKSYGVYCYKE</sequence>
<dbReference type="SUPFAM" id="SSF56436">
    <property type="entry name" value="C-type lectin-like"/>
    <property type="match status" value="2"/>
</dbReference>
<dbReference type="SUPFAM" id="SSF48726">
    <property type="entry name" value="Immunoglobulin"/>
    <property type="match status" value="1"/>
</dbReference>
<keyword evidence="6" id="KW-0373">Hyaluronic acid</keyword>
<evidence type="ECO:0000256" key="8">
    <source>
        <dbReference type="ARBA" id="ARBA00038272"/>
    </source>
</evidence>
<evidence type="ECO:0000313" key="13">
    <source>
        <dbReference type="Proteomes" id="UP000192220"/>
    </source>
</evidence>
<dbReference type="InterPro" id="IPR007110">
    <property type="entry name" value="Ig-like_dom"/>
</dbReference>
<organism evidence="13 14">
    <name type="scientific">Austrofundulus limnaeus</name>
    <name type="common">Annual killifish</name>
    <dbReference type="NCBI Taxonomy" id="52670"/>
    <lineage>
        <taxon>Eukaryota</taxon>
        <taxon>Metazoa</taxon>
        <taxon>Chordata</taxon>
        <taxon>Craniata</taxon>
        <taxon>Vertebrata</taxon>
        <taxon>Euteleostomi</taxon>
        <taxon>Actinopterygii</taxon>
        <taxon>Neopterygii</taxon>
        <taxon>Teleostei</taxon>
        <taxon>Neoteleostei</taxon>
        <taxon>Acanthomorphata</taxon>
        <taxon>Ovalentaria</taxon>
        <taxon>Atherinomorphae</taxon>
        <taxon>Cyprinodontiformes</taxon>
        <taxon>Rivulidae</taxon>
        <taxon>Austrofundulus</taxon>
    </lineage>
</organism>
<dbReference type="FunFam" id="3.10.100.10:FF:000001">
    <property type="entry name" value="Hyaluronan proteoglycan link protein 1"/>
    <property type="match status" value="1"/>
</dbReference>